<evidence type="ECO:0000256" key="4">
    <source>
        <dbReference type="ARBA" id="ARBA00022833"/>
    </source>
</evidence>
<comment type="caution">
    <text evidence="8">The sequence shown here is derived from an EMBL/GenBank/DDBJ whole genome shotgun (WGS) entry which is preliminary data.</text>
</comment>
<comment type="similarity">
    <text evidence="6">Belongs to the peptidase M3 family.</text>
</comment>
<accession>A0ABW7D1P8</accession>
<dbReference type="InterPro" id="IPR001567">
    <property type="entry name" value="Pept_M3A_M3B_dom"/>
</dbReference>
<evidence type="ECO:0000256" key="6">
    <source>
        <dbReference type="RuleBase" id="RU003435"/>
    </source>
</evidence>
<evidence type="ECO:0000259" key="7">
    <source>
        <dbReference type="Pfam" id="PF01432"/>
    </source>
</evidence>
<dbReference type="Pfam" id="PF01432">
    <property type="entry name" value="Peptidase_M3"/>
    <property type="match status" value="1"/>
</dbReference>
<dbReference type="EMBL" id="JBHGCJ010000013">
    <property type="protein sequence ID" value="MFG6110726.1"/>
    <property type="molecule type" value="Genomic_DNA"/>
</dbReference>
<evidence type="ECO:0000256" key="2">
    <source>
        <dbReference type="ARBA" id="ARBA00022723"/>
    </source>
</evidence>
<dbReference type="Proteomes" id="UP001605261">
    <property type="component" value="Unassembled WGS sequence"/>
</dbReference>
<dbReference type="Gene3D" id="1.10.1370.40">
    <property type="match status" value="1"/>
</dbReference>
<keyword evidence="5 6" id="KW-0482">Metalloprotease</keyword>
<protein>
    <submittedName>
        <fullName evidence="8">M3 family metallopeptidase</fullName>
    </submittedName>
</protein>
<keyword evidence="1 6" id="KW-0645">Protease</keyword>
<evidence type="ECO:0000256" key="1">
    <source>
        <dbReference type="ARBA" id="ARBA00022670"/>
    </source>
</evidence>
<feature type="domain" description="Peptidase M3A/M3B catalytic" evidence="7">
    <location>
        <begin position="55"/>
        <end position="96"/>
    </location>
</feature>
<keyword evidence="4 6" id="KW-0862">Zinc</keyword>
<reference evidence="8 9" key="1">
    <citation type="submission" date="2024-09" db="EMBL/GenBank/DDBJ databases">
        <authorList>
            <consortium name="All-Russian atlas of soil microorganisms"/>
            <consortium name="as a basis for the search for new antimicrobial producers and enzymes with unique properties"/>
            <person name="Sokolova E.A."/>
            <person name="Voronina E.N."/>
        </authorList>
    </citation>
    <scope>NUCLEOTIDE SEQUENCE [LARGE SCALE GENOMIC DNA]</scope>
    <source>
        <strain evidence="8 9">AF-22b-331.1</strain>
    </source>
</reference>
<dbReference type="SUPFAM" id="SSF55486">
    <property type="entry name" value="Metalloproteases ('zincins'), catalytic domain"/>
    <property type="match status" value="1"/>
</dbReference>
<evidence type="ECO:0000313" key="9">
    <source>
        <dbReference type="Proteomes" id="UP001605261"/>
    </source>
</evidence>
<evidence type="ECO:0000256" key="3">
    <source>
        <dbReference type="ARBA" id="ARBA00022801"/>
    </source>
</evidence>
<keyword evidence="3 6" id="KW-0378">Hydrolase</keyword>
<keyword evidence="9" id="KW-1185">Reference proteome</keyword>
<name>A0ABW7D1P8_9GAMM</name>
<keyword evidence="2 6" id="KW-0479">Metal-binding</keyword>
<sequence length="99" mass="10158">MGLHRVSRAWLGSTGSSASCVPSGAYAPSARCAPSKPCAESGQCVPCRACGRARRPGGAHFRDEVLSRGGSRSAAENFAAFRGRAPSVDALLRHNGMAG</sequence>
<dbReference type="PROSITE" id="PS51257">
    <property type="entry name" value="PROKAR_LIPOPROTEIN"/>
    <property type="match status" value="1"/>
</dbReference>
<comment type="cofactor">
    <cofactor evidence="6">
        <name>Zn(2+)</name>
        <dbReference type="ChEBI" id="CHEBI:29105"/>
    </cofactor>
    <text evidence="6">Binds 1 zinc ion.</text>
</comment>
<evidence type="ECO:0000256" key="5">
    <source>
        <dbReference type="ARBA" id="ARBA00023049"/>
    </source>
</evidence>
<gene>
    <name evidence="8" type="ORF">ACEU0G_000605</name>
</gene>
<evidence type="ECO:0000313" key="8">
    <source>
        <dbReference type="EMBL" id="MFG6110726.1"/>
    </source>
</evidence>
<organism evidence="8 9">
    <name type="scientific">Stenotrophomonas nematodicola</name>
    <dbReference type="NCBI Taxonomy" id="2656746"/>
    <lineage>
        <taxon>Bacteria</taxon>
        <taxon>Pseudomonadati</taxon>
        <taxon>Pseudomonadota</taxon>
        <taxon>Gammaproteobacteria</taxon>
        <taxon>Lysobacterales</taxon>
        <taxon>Lysobacteraceae</taxon>
        <taxon>Stenotrophomonas</taxon>
    </lineage>
</organism>
<proteinExistence type="inferred from homology"/>